<keyword evidence="2" id="KW-1185">Reference proteome</keyword>
<dbReference type="InterPro" id="IPR014825">
    <property type="entry name" value="DNA_alkylation"/>
</dbReference>
<evidence type="ECO:0000313" key="2">
    <source>
        <dbReference type="Proteomes" id="UP000321577"/>
    </source>
</evidence>
<gene>
    <name evidence="1" type="ORF">BGE01nite_21390</name>
</gene>
<comment type="caution">
    <text evidence="1">The sequence shown here is derived from an EMBL/GenBank/DDBJ whole genome shotgun (WGS) entry which is preliminary data.</text>
</comment>
<proteinExistence type="predicted"/>
<dbReference type="InterPro" id="IPR016024">
    <property type="entry name" value="ARM-type_fold"/>
</dbReference>
<dbReference type="Gene3D" id="1.25.10.90">
    <property type="match status" value="1"/>
</dbReference>
<dbReference type="CDD" id="cd06561">
    <property type="entry name" value="AlkD_like"/>
    <property type="match status" value="1"/>
</dbReference>
<dbReference type="PANTHER" id="PTHR41291:SF1">
    <property type="entry name" value="DNA ALKYLATION REPAIR PROTEIN"/>
    <property type="match status" value="1"/>
</dbReference>
<reference evidence="1 2" key="1">
    <citation type="submission" date="2019-07" db="EMBL/GenBank/DDBJ databases">
        <title>Whole genome shotgun sequence of Brevifollis gellanilyticus NBRC 108608.</title>
        <authorList>
            <person name="Hosoyama A."/>
            <person name="Uohara A."/>
            <person name="Ohji S."/>
            <person name="Ichikawa N."/>
        </authorList>
    </citation>
    <scope>NUCLEOTIDE SEQUENCE [LARGE SCALE GENOMIC DNA]</scope>
    <source>
        <strain evidence="1 2">NBRC 108608</strain>
    </source>
</reference>
<dbReference type="Pfam" id="PF08713">
    <property type="entry name" value="DNA_alkylation"/>
    <property type="match status" value="1"/>
</dbReference>
<sequence length="250" mass="27784">MQASPHWNARRTVTLMTLEETMNLLASKGTEQTKKTYRRHGAPEPFFGVKIGDMKPIVKLIKGDQELAMQLYETGNSDAMYMAGLVADGRKMKRAQLERWVKNSVWHMHASFTVPNVAAEHPDAIELALKWIDSPKELVASAGWGTLSAVMCMRPDEELPIKQIQALLTRVVKTLKTTPNHVRCEMNNFVICCGTYVAPLADEAMEAAKKIGKVDVDMGDTACQVPDAASYILKSRRGLPVAPKRKTTKC</sequence>
<evidence type="ECO:0000313" key="1">
    <source>
        <dbReference type="EMBL" id="GEP42848.1"/>
    </source>
</evidence>
<dbReference type="EMBL" id="BKAG01000012">
    <property type="protein sequence ID" value="GEP42848.1"/>
    <property type="molecule type" value="Genomic_DNA"/>
</dbReference>
<name>A0A512M7Y4_9BACT</name>
<organism evidence="1 2">
    <name type="scientific">Brevifollis gellanilyticus</name>
    <dbReference type="NCBI Taxonomy" id="748831"/>
    <lineage>
        <taxon>Bacteria</taxon>
        <taxon>Pseudomonadati</taxon>
        <taxon>Verrucomicrobiota</taxon>
        <taxon>Verrucomicrobiia</taxon>
        <taxon>Verrucomicrobiales</taxon>
        <taxon>Verrucomicrobiaceae</taxon>
    </lineage>
</organism>
<accession>A0A512M7Y4</accession>
<dbReference type="Proteomes" id="UP000321577">
    <property type="component" value="Unassembled WGS sequence"/>
</dbReference>
<evidence type="ECO:0008006" key="3">
    <source>
        <dbReference type="Google" id="ProtNLM"/>
    </source>
</evidence>
<dbReference type="SUPFAM" id="SSF48371">
    <property type="entry name" value="ARM repeat"/>
    <property type="match status" value="1"/>
</dbReference>
<dbReference type="PANTHER" id="PTHR41291">
    <property type="entry name" value="DNA ALKYLATION REPAIR PROTEIN"/>
    <property type="match status" value="1"/>
</dbReference>
<dbReference type="AlphaFoldDB" id="A0A512M7Y4"/>
<protein>
    <recommendedName>
        <fullName evidence="3">DNA alkylation repair protein</fullName>
    </recommendedName>
</protein>